<reference evidence="1" key="1">
    <citation type="submission" date="2021-05" db="EMBL/GenBank/DDBJ databases">
        <authorList>
            <person name="Scholz U."/>
            <person name="Mascher M."/>
            <person name="Fiebig A."/>
        </authorList>
    </citation>
    <scope>NUCLEOTIDE SEQUENCE [LARGE SCALE GENOMIC DNA]</scope>
</reference>
<organism evidence="1 2">
    <name type="scientific">Avena sativa</name>
    <name type="common">Oat</name>
    <dbReference type="NCBI Taxonomy" id="4498"/>
    <lineage>
        <taxon>Eukaryota</taxon>
        <taxon>Viridiplantae</taxon>
        <taxon>Streptophyta</taxon>
        <taxon>Embryophyta</taxon>
        <taxon>Tracheophyta</taxon>
        <taxon>Spermatophyta</taxon>
        <taxon>Magnoliopsida</taxon>
        <taxon>Liliopsida</taxon>
        <taxon>Poales</taxon>
        <taxon>Poaceae</taxon>
        <taxon>BOP clade</taxon>
        <taxon>Pooideae</taxon>
        <taxon>Poodae</taxon>
        <taxon>Poeae</taxon>
        <taxon>Poeae Chloroplast Group 1 (Aveneae type)</taxon>
        <taxon>Aveninae</taxon>
        <taxon>Avena</taxon>
    </lineage>
</organism>
<accession>A0ACD5Y8M5</accession>
<proteinExistence type="predicted"/>
<protein>
    <submittedName>
        <fullName evidence="1">Uncharacterized protein</fullName>
    </submittedName>
</protein>
<evidence type="ECO:0000313" key="1">
    <source>
        <dbReference type="EnsemblPlants" id="AVESA.00010b.r2.5CG0933300.1.CDS"/>
    </source>
</evidence>
<dbReference type="Proteomes" id="UP001732700">
    <property type="component" value="Chromosome 5C"/>
</dbReference>
<sequence>MADLQACMRITERDLERIILDEAAKPVALPLALLEEITNNFCPDFIIGSGGFSSVYKGMLENSDVAVKKLSYAFMHDDEYQREVECLMKARHTNIVRFLGYCADTQGNAANYCGEFVIADVRERLLCFEFLPMGSLQRYIVQAAPGGLEWRIRYRIIKDICKGLLYLHEKNIVHLDLKPDNILLDQNMVAKITDFGISRCFKEYQTELITTKMTGTMGYLPPEFIDRNLITQKNDLYSLGIIILEMLTGQRVYQQDIAGVLESCSSWLEISRDNPAWEQINVCAEIGIECTKENPEHRPDSMWHIIKRLDEIESVELIPNPGAGPMKMLEVDPLELCFPFELNKLIPCSLNLSNNKDANVAFRIILDESETHYDDCFVSGPVYGIVPPRSTYTLVVTASSHHARPANTNDLILECTILGDDEDVDMFQSQKDEYFTDDMRMNLQVQVTRLKAVFTLPGEITMPSQPNSPEIKMLSTHRPSRSMYSLDTNHGEQWIITGEEHGHVHIWNYETQKVVGSLKISDAKVTCVKFITRKQWFVAATDNDLIHVYEYLPTKMRKIRTFRTSESVHSLVVHPTEPYLLSSHYRDMTLWDWDNDWQCIQTFNKEHTDSILQVVFNPNGTIASASEDHSVKVWSINSPISEDTFCEHSNIVNCLVFFKCFGREYLVTASEDKTAKIWDMKKKMCVRTLKMLSPVTYVVYHPMLHILVTGSKDGCIYLWEPVYSRINFRPPMLRRIVNIGCADDVVHGLSYLIGRSLSNINLMGSVVIGKQNTVVLLYIDNREHYDVHDRRMGNYCVQEQTMGNYDESLSSAYNYMTEPARDRTSEVMFGGGSSSSNLLDVVLDLTRLPCEPECISWSLHITNNASEHVSFRLMDKRSSSMEALAKLPLYGIVPSRSSYTLVVSTRKEEFARIMKTNFEPILQSSTSGNHYASLFMNQDECCDFFEEAKHMGKAVHEVAILMKENYHVPQSTEANFEVKS</sequence>
<reference evidence="1" key="2">
    <citation type="submission" date="2025-09" db="UniProtKB">
        <authorList>
            <consortium name="EnsemblPlants"/>
        </authorList>
    </citation>
    <scope>IDENTIFICATION</scope>
</reference>
<evidence type="ECO:0000313" key="2">
    <source>
        <dbReference type="Proteomes" id="UP001732700"/>
    </source>
</evidence>
<keyword evidence="2" id="KW-1185">Reference proteome</keyword>
<dbReference type="EnsemblPlants" id="AVESA.00010b.r2.5CG0933300.1">
    <property type="protein sequence ID" value="AVESA.00010b.r2.5CG0933300.1.CDS"/>
    <property type="gene ID" value="AVESA.00010b.r2.5CG0933300"/>
</dbReference>
<name>A0ACD5Y8M5_AVESA</name>